<reference evidence="2" key="1">
    <citation type="journal article" date="2021" name="Nat. Commun.">
        <title>Genetic determinants of endophytism in the Arabidopsis root mycobiome.</title>
        <authorList>
            <person name="Mesny F."/>
            <person name="Miyauchi S."/>
            <person name="Thiergart T."/>
            <person name="Pickel B."/>
            <person name="Atanasova L."/>
            <person name="Karlsson M."/>
            <person name="Huettel B."/>
            <person name="Barry K.W."/>
            <person name="Haridas S."/>
            <person name="Chen C."/>
            <person name="Bauer D."/>
            <person name="Andreopoulos W."/>
            <person name="Pangilinan J."/>
            <person name="LaButti K."/>
            <person name="Riley R."/>
            <person name="Lipzen A."/>
            <person name="Clum A."/>
            <person name="Drula E."/>
            <person name="Henrissat B."/>
            <person name="Kohler A."/>
            <person name="Grigoriev I.V."/>
            <person name="Martin F.M."/>
            <person name="Hacquard S."/>
        </authorList>
    </citation>
    <scope>NUCLEOTIDE SEQUENCE</scope>
    <source>
        <strain evidence="2">MPI-CAGE-AT-0021</strain>
    </source>
</reference>
<proteinExistence type="predicted"/>
<dbReference type="Proteomes" id="UP000717696">
    <property type="component" value="Unassembled WGS sequence"/>
</dbReference>
<feature type="compositionally biased region" description="Basic and acidic residues" evidence="1">
    <location>
        <begin position="7"/>
        <end position="22"/>
    </location>
</feature>
<feature type="compositionally biased region" description="Acidic residues" evidence="1">
    <location>
        <begin position="65"/>
        <end position="78"/>
    </location>
</feature>
<keyword evidence="3" id="KW-1185">Reference proteome</keyword>
<name>A0A9P9J642_9HYPO</name>
<feature type="compositionally biased region" description="Basic and acidic residues" evidence="1">
    <location>
        <begin position="31"/>
        <end position="46"/>
    </location>
</feature>
<evidence type="ECO:0000256" key="1">
    <source>
        <dbReference type="SAM" id="MobiDB-lite"/>
    </source>
</evidence>
<sequence length="188" mass="20509">MPSQVYKRLERNEPSTQEKARTEQLVPPTERGLEDERSMDIREFRETLGQGHDLEVSGDVAMESGDADGEDGDGDGDLDSAPAPVHEISSSETFALNGRPDVADAEKLQYVRDALGRHDSCDGTGGSTLAGSAEVRRGYASEPYILVPRGEDFADPFEPLFFTKTFPTLFPVLEVVKGIVLCIALTNF</sequence>
<dbReference type="EMBL" id="JAGMUU010000011">
    <property type="protein sequence ID" value="KAH7142798.1"/>
    <property type="molecule type" value="Genomic_DNA"/>
</dbReference>
<accession>A0A9P9J642</accession>
<dbReference type="AlphaFoldDB" id="A0A9P9J642"/>
<gene>
    <name evidence="2" type="ORF">B0J13DRAFT_623396</name>
</gene>
<protein>
    <submittedName>
        <fullName evidence="2">Uncharacterized protein</fullName>
    </submittedName>
</protein>
<feature type="region of interest" description="Disordered" evidence="1">
    <location>
        <begin position="1"/>
        <end position="99"/>
    </location>
</feature>
<dbReference type="OrthoDB" id="5101916at2759"/>
<comment type="caution">
    <text evidence="2">The sequence shown here is derived from an EMBL/GenBank/DDBJ whole genome shotgun (WGS) entry which is preliminary data.</text>
</comment>
<evidence type="ECO:0000313" key="2">
    <source>
        <dbReference type="EMBL" id="KAH7142798.1"/>
    </source>
</evidence>
<organism evidence="2 3">
    <name type="scientific">Dactylonectria estremocensis</name>
    <dbReference type="NCBI Taxonomy" id="1079267"/>
    <lineage>
        <taxon>Eukaryota</taxon>
        <taxon>Fungi</taxon>
        <taxon>Dikarya</taxon>
        <taxon>Ascomycota</taxon>
        <taxon>Pezizomycotina</taxon>
        <taxon>Sordariomycetes</taxon>
        <taxon>Hypocreomycetidae</taxon>
        <taxon>Hypocreales</taxon>
        <taxon>Nectriaceae</taxon>
        <taxon>Dactylonectria</taxon>
    </lineage>
</organism>
<evidence type="ECO:0000313" key="3">
    <source>
        <dbReference type="Proteomes" id="UP000717696"/>
    </source>
</evidence>